<reference evidence="1" key="1">
    <citation type="journal article" date="2023" name="Access Microbiol">
        <title>De-novo genome assembly for Akanthomyces muscarius, a biocontrol agent of insect agricultural pests.</title>
        <authorList>
            <person name="Erdos Z."/>
            <person name="Studholme D.J."/>
            <person name="Raymond B."/>
            <person name="Sharma M."/>
        </authorList>
    </citation>
    <scope>NUCLEOTIDE SEQUENCE</scope>
    <source>
        <strain evidence="1">Ve6</strain>
    </source>
</reference>
<protein>
    <submittedName>
        <fullName evidence="1">Uncharacterized protein</fullName>
    </submittedName>
</protein>
<dbReference type="RefSeq" id="XP_056055999.1">
    <property type="nucleotide sequence ID" value="XM_056199121.1"/>
</dbReference>
<evidence type="ECO:0000313" key="1">
    <source>
        <dbReference type="EMBL" id="KAJ4155875.1"/>
    </source>
</evidence>
<dbReference type="GeneID" id="80888258"/>
<keyword evidence="2" id="KW-1185">Reference proteome</keyword>
<comment type="caution">
    <text evidence="1">The sequence shown here is derived from an EMBL/GenBank/DDBJ whole genome shotgun (WGS) entry which is preliminary data.</text>
</comment>
<dbReference type="Proteomes" id="UP001144673">
    <property type="component" value="Chromosome 6"/>
</dbReference>
<dbReference type="EMBL" id="JAJHUN010000007">
    <property type="protein sequence ID" value="KAJ4155875.1"/>
    <property type="molecule type" value="Genomic_DNA"/>
</dbReference>
<evidence type="ECO:0000313" key="2">
    <source>
        <dbReference type="Proteomes" id="UP001144673"/>
    </source>
</evidence>
<dbReference type="AlphaFoldDB" id="A0A9W8QGD3"/>
<gene>
    <name evidence="1" type="ORF">LMH87_001099</name>
</gene>
<organism evidence="1 2">
    <name type="scientific">Akanthomyces muscarius</name>
    <name type="common">Entomopathogenic fungus</name>
    <name type="synonym">Lecanicillium muscarium</name>
    <dbReference type="NCBI Taxonomy" id="2231603"/>
    <lineage>
        <taxon>Eukaryota</taxon>
        <taxon>Fungi</taxon>
        <taxon>Dikarya</taxon>
        <taxon>Ascomycota</taxon>
        <taxon>Pezizomycotina</taxon>
        <taxon>Sordariomycetes</taxon>
        <taxon>Hypocreomycetidae</taxon>
        <taxon>Hypocreales</taxon>
        <taxon>Cordycipitaceae</taxon>
        <taxon>Akanthomyces</taxon>
    </lineage>
</organism>
<dbReference type="KEGG" id="amus:LMH87_001099"/>
<proteinExistence type="predicted"/>
<sequence>MFALSRPGQLRSCCAVLFCDRSAEAITEEPSGIAKSVLVLKSNNFLYSTVLLRELSLCSQYSRLSQLA</sequence>
<accession>A0A9W8QGD3</accession>
<name>A0A9W8QGD3_AKAMU</name>